<dbReference type="PRINTS" id="PR00371">
    <property type="entry name" value="FPNCR"/>
</dbReference>
<dbReference type="SUPFAM" id="SSF63380">
    <property type="entry name" value="Riboflavin synthase domain-like"/>
    <property type="match status" value="1"/>
</dbReference>
<dbReference type="GO" id="GO:0008941">
    <property type="term" value="F:nitric oxide dioxygenase NAD(P)H activity"/>
    <property type="evidence" value="ECO:0007669"/>
    <property type="project" value="UniProtKB-EC"/>
</dbReference>
<dbReference type="InterPro" id="IPR001709">
    <property type="entry name" value="Flavoprot_Pyr_Nucl_cyt_Rdtase"/>
</dbReference>
<dbReference type="GO" id="GO:0051537">
    <property type="term" value="F:2 iron, 2 sulfur cluster binding"/>
    <property type="evidence" value="ECO:0007669"/>
    <property type="project" value="UniProtKB-KW"/>
</dbReference>
<evidence type="ECO:0000256" key="4">
    <source>
        <dbReference type="SAM" id="MobiDB-lite"/>
    </source>
</evidence>
<dbReference type="InterPro" id="IPR000572">
    <property type="entry name" value="OxRdtase_Mopterin-bd_dom"/>
</dbReference>
<keyword evidence="6" id="KW-0560">Oxidoreductase</keyword>
<dbReference type="Gene3D" id="3.40.50.80">
    <property type="entry name" value="Nucleotide-binding domain of ferredoxin-NADP reductase (FNR) module"/>
    <property type="match status" value="1"/>
</dbReference>
<dbReference type="SUPFAM" id="SSF56524">
    <property type="entry name" value="Oxidoreductase molybdopterin-binding domain"/>
    <property type="match status" value="1"/>
</dbReference>
<dbReference type="InterPro" id="IPR050415">
    <property type="entry name" value="MRET"/>
</dbReference>
<dbReference type="Gene3D" id="2.40.30.10">
    <property type="entry name" value="Translation factors"/>
    <property type="match status" value="1"/>
</dbReference>
<feature type="region of interest" description="Disordered" evidence="4">
    <location>
        <begin position="1"/>
        <end position="20"/>
    </location>
</feature>
<keyword evidence="2" id="KW-0408">Iron</keyword>
<dbReference type="Gene3D" id="3.90.420.10">
    <property type="entry name" value="Oxidoreductase, molybdopterin-binding domain"/>
    <property type="match status" value="1"/>
</dbReference>
<accession>A0A9E6Y0M9</accession>
<dbReference type="PANTHER" id="PTHR47354:SF5">
    <property type="entry name" value="PROTEIN RFBI"/>
    <property type="match status" value="1"/>
</dbReference>
<dbReference type="Pfam" id="PF00174">
    <property type="entry name" value="Oxidored_molyb"/>
    <property type="match status" value="1"/>
</dbReference>
<keyword evidence="2" id="KW-0001">2Fe-2S</keyword>
<organism evidence="6 7">
    <name type="scientific">Capillimicrobium parvum</name>
    <dbReference type="NCBI Taxonomy" id="2884022"/>
    <lineage>
        <taxon>Bacteria</taxon>
        <taxon>Bacillati</taxon>
        <taxon>Actinomycetota</taxon>
        <taxon>Thermoleophilia</taxon>
        <taxon>Solirubrobacterales</taxon>
        <taxon>Capillimicrobiaceae</taxon>
        <taxon>Capillimicrobium</taxon>
    </lineage>
</organism>
<evidence type="ECO:0000256" key="2">
    <source>
        <dbReference type="ARBA" id="ARBA00022714"/>
    </source>
</evidence>
<dbReference type="Pfam" id="PF00175">
    <property type="entry name" value="NAD_binding_1"/>
    <property type="match status" value="1"/>
</dbReference>
<evidence type="ECO:0000259" key="5">
    <source>
        <dbReference type="PROSITE" id="PS51384"/>
    </source>
</evidence>
<gene>
    <name evidence="6" type="primary">hmp_2</name>
    <name evidence="6" type="ORF">DSM104329_04434</name>
</gene>
<name>A0A9E6Y0M9_9ACTN</name>
<dbReference type="InterPro" id="IPR039261">
    <property type="entry name" value="FNR_nucleotide-bd"/>
</dbReference>
<dbReference type="CDD" id="cd06217">
    <property type="entry name" value="FNR_iron_sulfur_binding_3"/>
    <property type="match status" value="1"/>
</dbReference>
<dbReference type="InterPro" id="IPR036374">
    <property type="entry name" value="OxRdtase_Mopterin-bd_sf"/>
</dbReference>
<dbReference type="PRINTS" id="PR00410">
    <property type="entry name" value="PHEHYDRXLASE"/>
</dbReference>
<dbReference type="InterPro" id="IPR001433">
    <property type="entry name" value="OxRdtase_FAD/NAD-bd"/>
</dbReference>
<proteinExistence type="predicted"/>
<dbReference type="InterPro" id="IPR017938">
    <property type="entry name" value="Riboflavin_synthase-like_b-brl"/>
</dbReference>
<dbReference type="PANTHER" id="PTHR47354">
    <property type="entry name" value="NADH OXIDOREDUCTASE HCR"/>
    <property type="match status" value="1"/>
</dbReference>
<keyword evidence="3" id="KW-0411">Iron-sulfur</keyword>
<dbReference type="AlphaFoldDB" id="A0A9E6Y0M9"/>
<reference evidence="6" key="1">
    <citation type="journal article" date="2022" name="Int. J. Syst. Evol. Microbiol.">
        <title>Pseudomonas aegrilactucae sp. nov. and Pseudomonas morbosilactucae sp. nov., pathogens causing bacterial rot of lettuce in Japan.</title>
        <authorList>
            <person name="Sawada H."/>
            <person name="Fujikawa T."/>
            <person name="Satou M."/>
        </authorList>
    </citation>
    <scope>NUCLEOTIDE SEQUENCE</scope>
    <source>
        <strain evidence="6">0166_1</strain>
    </source>
</reference>
<dbReference type="KEGG" id="sbae:DSM104329_04434"/>
<dbReference type="RefSeq" id="WP_259312048.1">
    <property type="nucleotide sequence ID" value="NZ_CP087164.1"/>
</dbReference>
<dbReference type="Pfam" id="PF00970">
    <property type="entry name" value="FAD_binding_6"/>
    <property type="match status" value="1"/>
</dbReference>
<dbReference type="Proteomes" id="UP001162834">
    <property type="component" value="Chromosome"/>
</dbReference>
<evidence type="ECO:0000313" key="6">
    <source>
        <dbReference type="EMBL" id="UGS38012.1"/>
    </source>
</evidence>
<comment type="cofactor">
    <cofactor evidence="1">
        <name>FAD</name>
        <dbReference type="ChEBI" id="CHEBI:57692"/>
    </cofactor>
</comment>
<sequence length="434" mass="47554">MAEERFTGRPPSAAVAARLPPGQHVDDGFPILTVGPTPAIAPDDWRMTIDGHVDAPVELTLADLRALPRSEYRGDIHCVTAWSKLDTSFTGVSVDALLDRVTLRPGATHAIARSYGGYTTNLPLGDLRGGRAWVVWEHEGRPLARAHGGPVRLLVPHRYLWKSAKWLAGLRVLDRDEPGFHERHGYHNDGDPWREERYSIPRERREWQTATVVATRRESAAARTLRLAPATPAAHVPGQHYDVRLSAPGGYTAERSYSAASSPLDGDWVEITVDRLEDGEVSPHLHDHVVPGDRIEVRGPVGNYFTWRGQAPLLLVGGGSGVVPLMAMLRHARHVAPSLDVHLLYSVRAPEDLLYRDELGAETTVTYTRRPPPGWTGLTGRLTPDVIAAHARPDTAAFVCGSHGFVDSAAQALAGLGLDWERIRTERWGPAGPD</sequence>
<evidence type="ECO:0000313" key="7">
    <source>
        <dbReference type="Proteomes" id="UP001162834"/>
    </source>
</evidence>
<dbReference type="CDD" id="cd02109">
    <property type="entry name" value="arch_bact_SO_family_Moco"/>
    <property type="match status" value="1"/>
</dbReference>
<dbReference type="EMBL" id="CP087164">
    <property type="protein sequence ID" value="UGS38012.1"/>
    <property type="molecule type" value="Genomic_DNA"/>
</dbReference>
<dbReference type="PROSITE" id="PS51384">
    <property type="entry name" value="FAD_FR"/>
    <property type="match status" value="1"/>
</dbReference>
<dbReference type="EC" id="1.14.12.17" evidence="6"/>
<feature type="domain" description="FAD-binding FR-type" evidence="5">
    <location>
        <begin position="205"/>
        <end position="307"/>
    </location>
</feature>
<protein>
    <submittedName>
        <fullName evidence="6">Flavohemoprotein</fullName>
        <ecNumber evidence="6">1.14.12.17</ecNumber>
    </submittedName>
</protein>
<keyword evidence="7" id="KW-1185">Reference proteome</keyword>
<evidence type="ECO:0000256" key="1">
    <source>
        <dbReference type="ARBA" id="ARBA00001974"/>
    </source>
</evidence>
<evidence type="ECO:0000256" key="3">
    <source>
        <dbReference type="ARBA" id="ARBA00023014"/>
    </source>
</evidence>
<dbReference type="InterPro" id="IPR017927">
    <property type="entry name" value="FAD-bd_FR_type"/>
</dbReference>
<dbReference type="InterPro" id="IPR008333">
    <property type="entry name" value="Cbr1-like_FAD-bd_dom"/>
</dbReference>
<keyword evidence="2" id="KW-0479">Metal-binding</keyword>
<dbReference type="SUPFAM" id="SSF52343">
    <property type="entry name" value="Ferredoxin reductase-like, C-terminal NADP-linked domain"/>
    <property type="match status" value="1"/>
</dbReference>